<dbReference type="Proteomes" id="UP000504618">
    <property type="component" value="Unplaced"/>
</dbReference>
<reference evidence="3" key="1">
    <citation type="submission" date="2025-08" db="UniProtKB">
        <authorList>
            <consortium name="RefSeq"/>
        </authorList>
    </citation>
    <scope>IDENTIFICATION</scope>
    <source>
        <tissue evidence="3">Whole body</tissue>
    </source>
</reference>
<keyword evidence="2" id="KW-1185">Reference proteome</keyword>
<evidence type="ECO:0000256" key="1">
    <source>
        <dbReference type="SAM" id="Coils"/>
    </source>
</evidence>
<proteinExistence type="predicted"/>
<evidence type="ECO:0000313" key="3">
    <source>
        <dbReference type="RefSeq" id="XP_024872333.1"/>
    </source>
</evidence>
<organism evidence="2 3">
    <name type="scientific">Temnothorax curvispinosus</name>
    <dbReference type="NCBI Taxonomy" id="300111"/>
    <lineage>
        <taxon>Eukaryota</taxon>
        <taxon>Metazoa</taxon>
        <taxon>Ecdysozoa</taxon>
        <taxon>Arthropoda</taxon>
        <taxon>Hexapoda</taxon>
        <taxon>Insecta</taxon>
        <taxon>Pterygota</taxon>
        <taxon>Neoptera</taxon>
        <taxon>Endopterygota</taxon>
        <taxon>Hymenoptera</taxon>
        <taxon>Apocrita</taxon>
        <taxon>Aculeata</taxon>
        <taxon>Formicoidea</taxon>
        <taxon>Formicidae</taxon>
        <taxon>Myrmicinae</taxon>
        <taxon>Temnothorax</taxon>
    </lineage>
</organism>
<evidence type="ECO:0000313" key="2">
    <source>
        <dbReference type="Proteomes" id="UP000504618"/>
    </source>
</evidence>
<keyword evidence="1" id="KW-0175">Coiled coil</keyword>
<dbReference type="OrthoDB" id="7548825at2759"/>
<accession>A0A6J1PSS4</accession>
<gene>
    <name evidence="3" type="primary">LOC112454922</name>
</gene>
<sequence length="231" mass="26968">MEKSAYSQTNPEEVENPGSEINSYIKQFMTLRKSIEKCNKEIQYWRNQKSKLLESNCNIKTNFDTLSQQVSDIEEKILENTKIHVSKKQELRDLQSARTNMSHKQWNDCLSGIESYANDFSQWITNYSGHVLMKEIESHDKECRKVGEELAILKRELEAMIEECDLNYIEANVDDNDLSINIISDVKSNNNNLVKKIRLEKDTLNKIQNKIKQSKIVILNKSKTKEKTNVF</sequence>
<protein>
    <submittedName>
        <fullName evidence="3">Uncharacterized protein LOC112454922</fullName>
    </submittedName>
</protein>
<name>A0A6J1PSS4_9HYME</name>
<dbReference type="RefSeq" id="XP_024872333.1">
    <property type="nucleotide sequence ID" value="XM_025016565.1"/>
</dbReference>
<dbReference type="GeneID" id="112454922"/>
<dbReference type="AlphaFoldDB" id="A0A6J1PSS4"/>
<feature type="coiled-coil region" evidence="1">
    <location>
        <begin position="136"/>
        <end position="163"/>
    </location>
</feature>